<reference evidence="2 3" key="1">
    <citation type="submission" date="2020-08" db="EMBL/GenBank/DDBJ databases">
        <title>Genomic Encyclopedia of Archaeal and Bacterial Type Strains, Phase II (KMG-II): from individual species to whole genera.</title>
        <authorList>
            <person name="Goeker M."/>
        </authorList>
    </citation>
    <scope>NUCLEOTIDE SEQUENCE [LARGE SCALE GENOMIC DNA]</scope>
    <source>
        <strain evidence="2 3">DSM 23288</strain>
    </source>
</reference>
<evidence type="ECO:0000313" key="2">
    <source>
        <dbReference type="EMBL" id="MBB4665137.1"/>
    </source>
</evidence>
<organism evidence="2 3">
    <name type="scientific">Conexibacter arvalis</name>
    <dbReference type="NCBI Taxonomy" id="912552"/>
    <lineage>
        <taxon>Bacteria</taxon>
        <taxon>Bacillati</taxon>
        <taxon>Actinomycetota</taxon>
        <taxon>Thermoleophilia</taxon>
        <taxon>Solirubrobacterales</taxon>
        <taxon>Conexibacteraceae</taxon>
        <taxon>Conexibacter</taxon>
    </lineage>
</organism>
<keyword evidence="1" id="KW-0472">Membrane</keyword>
<gene>
    <name evidence="2" type="ORF">BDZ31_004758</name>
</gene>
<evidence type="ECO:0000256" key="1">
    <source>
        <dbReference type="SAM" id="Phobius"/>
    </source>
</evidence>
<keyword evidence="1" id="KW-1133">Transmembrane helix</keyword>
<protein>
    <submittedName>
        <fullName evidence="2">Uncharacterized protein</fullName>
    </submittedName>
</protein>
<dbReference type="AlphaFoldDB" id="A0A840IJ68"/>
<accession>A0A840IJ68</accession>
<sequence length="269" mass="30133">MGQVEERRAPFELLAAHTAEQPSWRLHRAHPAIGLVAAESADASPPAGDELRDFGLRWLSLPDAEQRLREQDMTRALLRRAAHGDDARFELAERWAPGATRSALRTLPEVSWDETGDCTGPLTDDVIEVLARRPSGDLVVVSDDRLFLIEEGYGPARSDLCVWLDPWRADELRAELEDAWWPAAQARADERRANGPPAPRDGGRVSRDARAAIVHAWERRGSQLALAGFVALASSLLADTWLNMLVVFVVVMTVLFWTSARLERWYRRS</sequence>
<dbReference type="RefSeq" id="WP_183345803.1">
    <property type="nucleotide sequence ID" value="NZ_JACHNU010000011.1"/>
</dbReference>
<name>A0A840IJ68_9ACTN</name>
<keyword evidence="1" id="KW-0812">Transmembrane</keyword>
<dbReference type="Proteomes" id="UP000585272">
    <property type="component" value="Unassembled WGS sequence"/>
</dbReference>
<comment type="caution">
    <text evidence="2">The sequence shown here is derived from an EMBL/GenBank/DDBJ whole genome shotgun (WGS) entry which is preliminary data.</text>
</comment>
<proteinExistence type="predicted"/>
<feature type="transmembrane region" description="Helical" evidence="1">
    <location>
        <begin position="241"/>
        <end position="260"/>
    </location>
</feature>
<evidence type="ECO:0000313" key="3">
    <source>
        <dbReference type="Proteomes" id="UP000585272"/>
    </source>
</evidence>
<keyword evidence="3" id="KW-1185">Reference proteome</keyword>
<dbReference type="EMBL" id="JACHNU010000011">
    <property type="protein sequence ID" value="MBB4665137.1"/>
    <property type="molecule type" value="Genomic_DNA"/>
</dbReference>